<reference evidence="2" key="1">
    <citation type="submission" date="2020-08" db="EMBL/GenBank/DDBJ databases">
        <title>Paracoccus amoyensis sp. nov., isolated from the surface seawater at coast of Xiamen, Fujian.</title>
        <authorList>
            <person name="Lyu L."/>
        </authorList>
    </citation>
    <scope>NUCLEOTIDE SEQUENCE</scope>
    <source>
        <strain evidence="2">11-3</strain>
    </source>
</reference>
<sequence length="147" mass="16558">MKLSDMFASLSRSAQDFEKRIDVWQADLSKKGNELAENARKWREDAEKRQSDLNDQITKYFDDADEKVKAQWQQAKTEWDGQIATLRTKAEDVRKKAVAMNAEDTADWYEAYAANMVSYAQQVQDEASNAVAAAAEARAKADAAKTA</sequence>
<dbReference type="Proteomes" id="UP000608594">
    <property type="component" value="Unassembled WGS sequence"/>
</dbReference>
<dbReference type="Gene3D" id="1.20.120.20">
    <property type="entry name" value="Apolipoprotein"/>
    <property type="match status" value="1"/>
</dbReference>
<organism evidence="2 3">
    <name type="scientific">Paracoccus amoyensis</name>
    <dbReference type="NCBI Taxonomy" id="2760093"/>
    <lineage>
        <taxon>Bacteria</taxon>
        <taxon>Pseudomonadati</taxon>
        <taxon>Pseudomonadota</taxon>
        <taxon>Alphaproteobacteria</taxon>
        <taxon>Rhodobacterales</taxon>
        <taxon>Paracoccaceae</taxon>
        <taxon>Paracoccus</taxon>
    </lineage>
</organism>
<protein>
    <submittedName>
        <fullName evidence="2">Uncharacterized protein</fullName>
    </submittedName>
</protein>
<gene>
    <name evidence="2" type="ORF">H4P12_02220</name>
</gene>
<evidence type="ECO:0000256" key="1">
    <source>
        <dbReference type="SAM" id="Coils"/>
    </source>
</evidence>
<dbReference type="AlphaFoldDB" id="A0A926GBV3"/>
<dbReference type="EMBL" id="JACOQL010000001">
    <property type="protein sequence ID" value="MBC9245551.1"/>
    <property type="molecule type" value="Genomic_DNA"/>
</dbReference>
<name>A0A926GBV3_9RHOB</name>
<dbReference type="RefSeq" id="WP_187791963.1">
    <property type="nucleotide sequence ID" value="NZ_JACOQL010000001.1"/>
</dbReference>
<feature type="coiled-coil region" evidence="1">
    <location>
        <begin position="83"/>
        <end position="140"/>
    </location>
</feature>
<comment type="caution">
    <text evidence="2">The sequence shown here is derived from an EMBL/GenBank/DDBJ whole genome shotgun (WGS) entry which is preliminary data.</text>
</comment>
<keyword evidence="3" id="KW-1185">Reference proteome</keyword>
<evidence type="ECO:0000313" key="3">
    <source>
        <dbReference type="Proteomes" id="UP000608594"/>
    </source>
</evidence>
<accession>A0A926GBV3</accession>
<keyword evidence="1" id="KW-0175">Coiled coil</keyword>
<evidence type="ECO:0000313" key="2">
    <source>
        <dbReference type="EMBL" id="MBC9245551.1"/>
    </source>
</evidence>
<proteinExistence type="predicted"/>